<keyword evidence="1" id="KW-0694">RNA-binding</keyword>
<dbReference type="Gene3D" id="1.25.40.630">
    <property type="match status" value="1"/>
</dbReference>
<feature type="domain" description="RRM" evidence="3">
    <location>
        <begin position="1"/>
        <end position="73"/>
    </location>
</feature>
<feature type="non-terminal residue" evidence="4">
    <location>
        <position position="165"/>
    </location>
</feature>
<evidence type="ECO:0000256" key="1">
    <source>
        <dbReference type="PROSITE-ProRule" id="PRU00176"/>
    </source>
</evidence>
<feature type="non-terminal residue" evidence="4">
    <location>
        <position position="1"/>
    </location>
</feature>
<name>C1N4V4_MICPC</name>
<evidence type="ECO:0000313" key="5">
    <source>
        <dbReference type="Proteomes" id="UP000001876"/>
    </source>
</evidence>
<dbReference type="KEGG" id="mpp:MICPUCDRAFT_7053"/>
<proteinExistence type="predicted"/>
<dbReference type="RefSeq" id="XP_003062858.1">
    <property type="nucleotide sequence ID" value="XM_003062812.1"/>
</dbReference>
<evidence type="ECO:0000259" key="3">
    <source>
        <dbReference type="PROSITE" id="PS50102"/>
    </source>
</evidence>
<sequence length="165" mass="17645">VGNVPYDATEERLADIFSEVGPVHQLVTDRDTGKLKGYGFAEFMDLATAQSAKRNLNGRDYNGRALRVEFQDGEDGAPPAKKPDRGAPPATAIAASGVAAGSGLDAITARIAEMSPAQLFNVFNQLKAQIQSNQSQTRQMLVQNPQLTFALFQAQLTLGMAKPPV</sequence>
<dbReference type="Gene3D" id="3.30.70.330">
    <property type="match status" value="1"/>
</dbReference>
<dbReference type="PROSITE" id="PS50102">
    <property type="entry name" value="RRM"/>
    <property type="match status" value="1"/>
</dbReference>
<dbReference type="InterPro" id="IPR035979">
    <property type="entry name" value="RBD_domain_sf"/>
</dbReference>
<dbReference type="SMART" id="SM00360">
    <property type="entry name" value="RRM"/>
    <property type="match status" value="1"/>
</dbReference>
<dbReference type="InterPro" id="IPR025742">
    <property type="entry name" value="CSTF2_hinge"/>
</dbReference>
<dbReference type="AlphaFoldDB" id="C1N4V4"/>
<dbReference type="PANTHER" id="PTHR45735">
    <property type="entry name" value="CLEAVAGE STIMULATION FACTOR SUBUNIT 2"/>
    <property type="match status" value="1"/>
</dbReference>
<keyword evidence="5" id="KW-1185">Reference proteome</keyword>
<evidence type="ECO:0000313" key="4">
    <source>
        <dbReference type="EMBL" id="EEH52797.1"/>
    </source>
</evidence>
<evidence type="ECO:0000256" key="2">
    <source>
        <dbReference type="SAM" id="MobiDB-lite"/>
    </source>
</evidence>
<dbReference type="eggNOG" id="KOG0108">
    <property type="taxonomic scope" value="Eukaryota"/>
</dbReference>
<feature type="region of interest" description="Disordered" evidence="2">
    <location>
        <begin position="70"/>
        <end position="89"/>
    </location>
</feature>
<dbReference type="OMA" id="IETCIMA"/>
<dbReference type="Pfam" id="PF14327">
    <property type="entry name" value="CSTF2_hinge"/>
    <property type="match status" value="1"/>
</dbReference>
<dbReference type="InterPro" id="IPR012677">
    <property type="entry name" value="Nucleotide-bd_a/b_plait_sf"/>
</dbReference>
<dbReference type="OrthoDB" id="272703at2759"/>
<accession>C1N4V4</accession>
<dbReference type="Pfam" id="PF00076">
    <property type="entry name" value="RRM_1"/>
    <property type="match status" value="1"/>
</dbReference>
<organism evidence="5">
    <name type="scientific">Micromonas pusilla (strain CCMP1545)</name>
    <name type="common">Picoplanktonic green alga</name>
    <dbReference type="NCBI Taxonomy" id="564608"/>
    <lineage>
        <taxon>Eukaryota</taxon>
        <taxon>Viridiplantae</taxon>
        <taxon>Chlorophyta</taxon>
        <taxon>Mamiellophyceae</taxon>
        <taxon>Mamiellales</taxon>
        <taxon>Mamiellaceae</taxon>
        <taxon>Micromonas</taxon>
    </lineage>
</organism>
<dbReference type="SUPFAM" id="SSF54928">
    <property type="entry name" value="RNA-binding domain, RBD"/>
    <property type="match status" value="1"/>
</dbReference>
<dbReference type="EMBL" id="GG663747">
    <property type="protein sequence ID" value="EEH52797.1"/>
    <property type="molecule type" value="Genomic_DNA"/>
</dbReference>
<protein>
    <submittedName>
        <fullName evidence="4">Predicted protein</fullName>
    </submittedName>
</protein>
<dbReference type="CDD" id="cd12398">
    <property type="entry name" value="RRM_CSTF2_RNA15_like"/>
    <property type="match status" value="1"/>
</dbReference>
<dbReference type="GO" id="GO:0003729">
    <property type="term" value="F:mRNA binding"/>
    <property type="evidence" value="ECO:0007669"/>
    <property type="project" value="TreeGrafter"/>
</dbReference>
<dbReference type="InterPro" id="IPR000504">
    <property type="entry name" value="RRM_dom"/>
</dbReference>
<reference evidence="4 5" key="1">
    <citation type="journal article" date="2009" name="Science">
        <title>Green evolution and dynamic adaptations revealed by genomes of the marine picoeukaryotes Micromonas.</title>
        <authorList>
            <person name="Worden A.Z."/>
            <person name="Lee J.H."/>
            <person name="Mock T."/>
            <person name="Rouze P."/>
            <person name="Simmons M.P."/>
            <person name="Aerts A.L."/>
            <person name="Allen A.E."/>
            <person name="Cuvelier M.L."/>
            <person name="Derelle E."/>
            <person name="Everett M.V."/>
            <person name="Foulon E."/>
            <person name="Grimwood J."/>
            <person name="Gundlach H."/>
            <person name="Henrissat B."/>
            <person name="Napoli C."/>
            <person name="McDonald S.M."/>
            <person name="Parker M.S."/>
            <person name="Rombauts S."/>
            <person name="Salamov A."/>
            <person name="Von Dassow P."/>
            <person name="Badger J.H."/>
            <person name="Coutinho P.M."/>
            <person name="Demir E."/>
            <person name="Dubchak I."/>
            <person name="Gentemann C."/>
            <person name="Eikrem W."/>
            <person name="Gready J.E."/>
            <person name="John U."/>
            <person name="Lanier W."/>
            <person name="Lindquist E.A."/>
            <person name="Lucas S."/>
            <person name="Mayer K.F."/>
            <person name="Moreau H."/>
            <person name="Not F."/>
            <person name="Otillar R."/>
            <person name="Panaud O."/>
            <person name="Pangilinan J."/>
            <person name="Paulsen I."/>
            <person name="Piegu B."/>
            <person name="Poliakov A."/>
            <person name="Robbens S."/>
            <person name="Schmutz J."/>
            <person name="Toulza E."/>
            <person name="Wyss T."/>
            <person name="Zelensky A."/>
            <person name="Zhou K."/>
            <person name="Armbrust E.V."/>
            <person name="Bhattacharya D."/>
            <person name="Goodenough U.W."/>
            <person name="Van de Peer Y."/>
            <person name="Grigoriev I.V."/>
        </authorList>
    </citation>
    <scope>NUCLEOTIDE SEQUENCE [LARGE SCALE GENOMIC DNA]</scope>
    <source>
        <strain evidence="4 5">CCMP1545</strain>
    </source>
</reference>
<dbReference type="GO" id="GO:0005847">
    <property type="term" value="C:mRNA cleavage and polyadenylation specificity factor complex"/>
    <property type="evidence" value="ECO:0007669"/>
    <property type="project" value="TreeGrafter"/>
</dbReference>
<gene>
    <name evidence="4" type="ORF">MICPUCDRAFT_7053</name>
</gene>
<dbReference type="STRING" id="564608.C1N4V4"/>
<dbReference type="GeneID" id="9688502"/>
<dbReference type="Proteomes" id="UP000001876">
    <property type="component" value="Unassembled WGS sequence"/>
</dbReference>
<dbReference type="PANTHER" id="PTHR45735:SF2">
    <property type="entry name" value="CLEAVAGE STIMULATION FACTOR SUBUNIT 2"/>
    <property type="match status" value="1"/>
</dbReference>